<name>A0A0F7U2D7_PENBI</name>
<dbReference type="PROSITE" id="PS51462">
    <property type="entry name" value="NUDIX"/>
    <property type="match status" value="1"/>
</dbReference>
<protein>
    <recommendedName>
        <fullName evidence="3">Nudix hydrolase domain-containing protein</fullName>
    </recommendedName>
</protein>
<dbReference type="PROSITE" id="PS00893">
    <property type="entry name" value="NUDIX_BOX"/>
    <property type="match status" value="1"/>
</dbReference>
<dbReference type="EMBL" id="CDHK01000012">
    <property type="protein sequence ID" value="CEJ61840.1"/>
    <property type="molecule type" value="Genomic_DNA"/>
</dbReference>
<dbReference type="AlphaFoldDB" id="A0A0F7U2D7"/>
<evidence type="ECO:0000313" key="5">
    <source>
        <dbReference type="Proteomes" id="UP000042958"/>
    </source>
</evidence>
<keyword evidence="1 2" id="KW-0378">Hydrolase</keyword>
<reference evidence="5" key="1">
    <citation type="journal article" date="2015" name="Genome Announc.">
        <title>Draft genome sequence of the fungus Penicillium brasilianum MG11.</title>
        <authorList>
            <person name="Horn F."/>
            <person name="Linde J."/>
            <person name="Mattern D.J."/>
            <person name="Walther G."/>
            <person name="Guthke R."/>
            <person name="Brakhage A.A."/>
            <person name="Valiante V."/>
        </authorList>
    </citation>
    <scope>NUCLEOTIDE SEQUENCE [LARGE SCALE GENOMIC DNA]</scope>
    <source>
        <strain evidence="5">MG11</strain>
    </source>
</reference>
<dbReference type="InterPro" id="IPR020476">
    <property type="entry name" value="Nudix_hydrolase"/>
</dbReference>
<evidence type="ECO:0000256" key="1">
    <source>
        <dbReference type="ARBA" id="ARBA00022801"/>
    </source>
</evidence>
<dbReference type="PRINTS" id="PR00502">
    <property type="entry name" value="NUDIXFAMILY"/>
</dbReference>
<organism evidence="4 5">
    <name type="scientific">Penicillium brasilianum</name>
    <dbReference type="NCBI Taxonomy" id="104259"/>
    <lineage>
        <taxon>Eukaryota</taxon>
        <taxon>Fungi</taxon>
        <taxon>Dikarya</taxon>
        <taxon>Ascomycota</taxon>
        <taxon>Pezizomycotina</taxon>
        <taxon>Eurotiomycetes</taxon>
        <taxon>Eurotiomycetidae</taxon>
        <taxon>Eurotiales</taxon>
        <taxon>Aspergillaceae</taxon>
        <taxon>Penicillium</taxon>
    </lineage>
</organism>
<keyword evidence="5" id="KW-1185">Reference proteome</keyword>
<feature type="domain" description="Nudix hydrolase" evidence="3">
    <location>
        <begin position="27"/>
        <end position="179"/>
    </location>
</feature>
<evidence type="ECO:0000259" key="3">
    <source>
        <dbReference type="PROSITE" id="PS51462"/>
    </source>
</evidence>
<dbReference type="InterPro" id="IPR015797">
    <property type="entry name" value="NUDIX_hydrolase-like_dom_sf"/>
</dbReference>
<dbReference type="SUPFAM" id="SSF55811">
    <property type="entry name" value="Nudix"/>
    <property type="match status" value="1"/>
</dbReference>
<proteinExistence type="inferred from homology"/>
<dbReference type="OrthoDB" id="276276at2759"/>
<dbReference type="InterPro" id="IPR000086">
    <property type="entry name" value="NUDIX_hydrolase_dom"/>
</dbReference>
<gene>
    <name evidence="4" type="ORF">PMG11_10357</name>
</gene>
<dbReference type="PANTHER" id="PTHR43736:SF1">
    <property type="entry name" value="DIHYDRONEOPTERIN TRIPHOSPHATE DIPHOSPHATASE"/>
    <property type="match status" value="1"/>
</dbReference>
<sequence length="191" mass="21448">MTNLSPYRPYRIQPSIEAFEVPIHKYLHQQPEICGILSAAIVICKNRVLLVQRAADDDFPNLWEVPGGTADKDETIVQCAVRELYEEVGLVASTVVAMVGEAGWTASDSGGSDSREWGTWKVFCFLVMIDGANEELNLRIQLNPREHQAYLWVTETDVRRGFHGNTRLNWISSNQPQAILAAFESARLSGW</sequence>
<dbReference type="Gene3D" id="3.90.79.10">
    <property type="entry name" value="Nucleoside Triphosphate Pyrophosphohydrolase"/>
    <property type="match status" value="1"/>
</dbReference>
<dbReference type="Pfam" id="PF00293">
    <property type="entry name" value="NUDIX"/>
    <property type="match status" value="1"/>
</dbReference>
<comment type="similarity">
    <text evidence="2">Belongs to the Nudix hydrolase family.</text>
</comment>
<accession>A0A0F7U2D7</accession>
<dbReference type="Proteomes" id="UP000042958">
    <property type="component" value="Unassembled WGS sequence"/>
</dbReference>
<dbReference type="CDD" id="cd02883">
    <property type="entry name" value="NUDIX_Hydrolase"/>
    <property type="match status" value="1"/>
</dbReference>
<dbReference type="GO" id="GO:0016787">
    <property type="term" value="F:hydrolase activity"/>
    <property type="evidence" value="ECO:0007669"/>
    <property type="project" value="UniProtKB-KW"/>
</dbReference>
<evidence type="ECO:0000256" key="2">
    <source>
        <dbReference type="RuleBase" id="RU003476"/>
    </source>
</evidence>
<dbReference type="InterPro" id="IPR020084">
    <property type="entry name" value="NUDIX_hydrolase_CS"/>
</dbReference>
<evidence type="ECO:0000313" key="4">
    <source>
        <dbReference type="EMBL" id="CEJ61840.1"/>
    </source>
</evidence>
<dbReference type="PANTHER" id="PTHR43736">
    <property type="entry name" value="ADP-RIBOSE PYROPHOSPHATASE"/>
    <property type="match status" value="1"/>
</dbReference>